<dbReference type="InterPro" id="IPR036388">
    <property type="entry name" value="WH-like_DNA-bd_sf"/>
</dbReference>
<dbReference type="EMBL" id="RJJX01000015">
    <property type="protein sequence ID" value="RUT77774.1"/>
    <property type="molecule type" value="Genomic_DNA"/>
</dbReference>
<dbReference type="InterPro" id="IPR051534">
    <property type="entry name" value="CBASS_pafABC_assoc_protein"/>
</dbReference>
<dbReference type="Proteomes" id="UP000282985">
    <property type="component" value="Unassembled WGS sequence"/>
</dbReference>
<accession>A0A434ATP2</accession>
<reference evidence="2 3" key="1">
    <citation type="submission" date="2018-11" db="EMBL/GenBank/DDBJ databases">
        <title>Parancylomarina longa gen. nov., sp. nov., isolated from sediments of southern Okinawa.</title>
        <authorList>
            <person name="Fu T."/>
        </authorList>
    </citation>
    <scope>NUCLEOTIDE SEQUENCE [LARGE SCALE GENOMIC DNA]</scope>
    <source>
        <strain evidence="2 3">T3-2 S1-C</strain>
    </source>
</reference>
<dbReference type="SUPFAM" id="SSF46785">
    <property type="entry name" value="Winged helix' DNA-binding domain"/>
    <property type="match status" value="1"/>
</dbReference>
<name>A0A434ATP2_9BACT</name>
<comment type="caution">
    <text evidence="2">The sequence shown here is derived from an EMBL/GenBank/DDBJ whole genome shotgun (WGS) entry which is preliminary data.</text>
</comment>
<protein>
    <submittedName>
        <fullName evidence="2">WYL domain-containing protein</fullName>
    </submittedName>
</protein>
<dbReference type="Gene3D" id="1.10.10.10">
    <property type="entry name" value="Winged helix-like DNA-binding domain superfamily/Winged helix DNA-binding domain"/>
    <property type="match status" value="1"/>
</dbReference>
<gene>
    <name evidence="2" type="ORF">DLK05_11255</name>
</gene>
<dbReference type="PANTHER" id="PTHR34580">
    <property type="match status" value="1"/>
</dbReference>
<evidence type="ECO:0000313" key="3">
    <source>
        <dbReference type="Proteomes" id="UP000282985"/>
    </source>
</evidence>
<dbReference type="RefSeq" id="WP_127344079.1">
    <property type="nucleotide sequence ID" value="NZ_RJJX01000015.1"/>
</dbReference>
<evidence type="ECO:0000259" key="1">
    <source>
        <dbReference type="Pfam" id="PF25583"/>
    </source>
</evidence>
<keyword evidence="3" id="KW-1185">Reference proteome</keyword>
<proteinExistence type="predicted"/>
<dbReference type="InterPro" id="IPR036390">
    <property type="entry name" value="WH_DNA-bd_sf"/>
</dbReference>
<feature type="domain" description="WCX" evidence="1">
    <location>
        <begin position="222"/>
        <end position="299"/>
    </location>
</feature>
<sequence length="303" mass="35561">MIEQNKIQKLLEIMVFLSSGIKYTLEEIAERFEMSERTTRRYIQTFREAGFIIPKPENGRYYIDKESAYFKEISELIHFSKEEAIILQKAIHSVSDENPLKQNLVKKLYALYDFERVADTIVKEKYSVNIHQLMQAIKCKNKVILRDYLSANSKQQKDRIVEPFDFTNNYIAIWAYDIEDGCCKTFKNTRIASVQILPEPWEHKGNHIKLPMDIFRIGSKEKTDIKLQLSIRAAELLQEEYPLSEQYITQINKEQFDFEAPVSGFDGVGRFIMGLCEEIKIIYPESLKDFLKNKAEKILTVRS</sequence>
<dbReference type="InterPro" id="IPR057727">
    <property type="entry name" value="WCX_dom"/>
</dbReference>
<dbReference type="PROSITE" id="PS52050">
    <property type="entry name" value="WYL"/>
    <property type="match status" value="1"/>
</dbReference>
<dbReference type="OrthoDB" id="1315521at2"/>
<organism evidence="2 3">
    <name type="scientific">Ancylomarina longa</name>
    <dbReference type="NCBI Taxonomy" id="2487017"/>
    <lineage>
        <taxon>Bacteria</taxon>
        <taxon>Pseudomonadati</taxon>
        <taxon>Bacteroidota</taxon>
        <taxon>Bacteroidia</taxon>
        <taxon>Marinilabiliales</taxon>
        <taxon>Marinifilaceae</taxon>
        <taxon>Ancylomarina</taxon>
    </lineage>
</organism>
<dbReference type="PANTHER" id="PTHR34580:SF1">
    <property type="entry name" value="PROTEIN PAFC"/>
    <property type="match status" value="1"/>
</dbReference>
<dbReference type="Pfam" id="PF25583">
    <property type="entry name" value="WCX"/>
    <property type="match status" value="1"/>
</dbReference>
<dbReference type="AlphaFoldDB" id="A0A434ATP2"/>
<evidence type="ECO:0000313" key="2">
    <source>
        <dbReference type="EMBL" id="RUT77774.1"/>
    </source>
</evidence>